<dbReference type="EMBL" id="JAXCGZ010007861">
    <property type="protein sequence ID" value="KAK7078383.1"/>
    <property type="molecule type" value="Genomic_DNA"/>
</dbReference>
<feature type="non-terminal residue" evidence="1">
    <location>
        <position position="1"/>
    </location>
</feature>
<keyword evidence="2" id="KW-1185">Reference proteome</keyword>
<proteinExistence type="predicted"/>
<evidence type="ECO:0000313" key="1">
    <source>
        <dbReference type="EMBL" id="KAK7078383.1"/>
    </source>
</evidence>
<protein>
    <submittedName>
        <fullName evidence="1">Uncharacterized protein</fullName>
    </submittedName>
</protein>
<name>A0AAN9A8D0_HALRR</name>
<organism evidence="1 2">
    <name type="scientific">Halocaridina rubra</name>
    <name type="common">Hawaiian red shrimp</name>
    <dbReference type="NCBI Taxonomy" id="373956"/>
    <lineage>
        <taxon>Eukaryota</taxon>
        <taxon>Metazoa</taxon>
        <taxon>Ecdysozoa</taxon>
        <taxon>Arthropoda</taxon>
        <taxon>Crustacea</taxon>
        <taxon>Multicrustacea</taxon>
        <taxon>Malacostraca</taxon>
        <taxon>Eumalacostraca</taxon>
        <taxon>Eucarida</taxon>
        <taxon>Decapoda</taxon>
        <taxon>Pleocyemata</taxon>
        <taxon>Caridea</taxon>
        <taxon>Atyoidea</taxon>
        <taxon>Atyidae</taxon>
        <taxon>Halocaridina</taxon>
    </lineage>
</organism>
<feature type="non-terminal residue" evidence="1">
    <location>
        <position position="51"/>
    </location>
</feature>
<dbReference type="AlphaFoldDB" id="A0AAN9A8D0"/>
<reference evidence="1 2" key="1">
    <citation type="submission" date="2023-11" db="EMBL/GenBank/DDBJ databases">
        <title>Halocaridina rubra genome assembly.</title>
        <authorList>
            <person name="Smith C."/>
        </authorList>
    </citation>
    <scope>NUCLEOTIDE SEQUENCE [LARGE SCALE GENOMIC DNA]</scope>
    <source>
        <strain evidence="1">EP-1</strain>
        <tissue evidence="1">Whole</tissue>
    </source>
</reference>
<evidence type="ECO:0000313" key="2">
    <source>
        <dbReference type="Proteomes" id="UP001381693"/>
    </source>
</evidence>
<sequence>RNNIQLRDVEKQRDVEEQRDVETWEQSAMLVTALLADKLQLEGMTLERAHR</sequence>
<comment type="caution">
    <text evidence="1">The sequence shown here is derived from an EMBL/GenBank/DDBJ whole genome shotgun (WGS) entry which is preliminary data.</text>
</comment>
<accession>A0AAN9A8D0</accession>
<gene>
    <name evidence="1" type="ORF">SK128_001913</name>
</gene>
<dbReference type="Proteomes" id="UP001381693">
    <property type="component" value="Unassembled WGS sequence"/>
</dbReference>